<gene>
    <name evidence="2" type="ORF">PHACADRAFT_85695</name>
</gene>
<dbReference type="OrthoDB" id="3245731at2759"/>
<dbReference type="HOGENOM" id="CLU_037432_0_0_1"/>
<proteinExistence type="predicted"/>
<keyword evidence="3" id="KW-1185">Reference proteome</keyword>
<feature type="compositionally biased region" description="Basic residues" evidence="1">
    <location>
        <begin position="404"/>
        <end position="414"/>
    </location>
</feature>
<sequence length="444" mass="48275">MQEDVTNEATEGPTHIQAQVQQLQLRTPSPSVADSASAAPGGRHPSEALAPVLETIRPLLEPSPEALTALVSSIPTKTLHTYTLAQIPTSPQPVLDALATFFATLTPPPRLHCVRCHKDYVEVENDDRSCLVPHDDESAEVERVGRSGHERRTNEGTEYETLWGCCGKTTEGDGSQGPPDGWCYEGKHTTDIKRARFRADSTLQDDKLVSCLRLNCHGIRAHMPREANTRKRARKTYREASSEENDSAGASDSGVDEIAGRARSTKHETTAQLKRKSKSKQRADDPMDVDPSHEEGVSVAGGAGKGKEKEQDAPPAPPKRPRGRARKSIPTADAEGSPSVSARAPKRRGRQPKTAAVLEDSERETSRGRGTASPVRRETELPRTRSLSRTRAAEEEATRGAGRPGHKPKSRSRTKMAEVVCGVRSDSGEADDEQPKKKRKLGVA</sequence>
<evidence type="ECO:0000256" key="1">
    <source>
        <dbReference type="SAM" id="MobiDB-lite"/>
    </source>
</evidence>
<reference evidence="2 3" key="1">
    <citation type="journal article" date="2012" name="BMC Genomics">
        <title>Comparative genomics of the white-rot fungi, Phanerochaete carnosa and P. chrysosporium, to elucidate the genetic basis of the distinct wood types they colonize.</title>
        <authorList>
            <person name="Suzuki H."/>
            <person name="MacDonald J."/>
            <person name="Syed K."/>
            <person name="Salamov A."/>
            <person name="Hori C."/>
            <person name="Aerts A."/>
            <person name="Henrissat B."/>
            <person name="Wiebenga A."/>
            <person name="vanKuyk P.A."/>
            <person name="Barry K."/>
            <person name="Lindquist E."/>
            <person name="LaButti K."/>
            <person name="Lapidus A."/>
            <person name="Lucas S."/>
            <person name="Coutinho P."/>
            <person name="Gong Y."/>
            <person name="Samejima M."/>
            <person name="Mahadevan R."/>
            <person name="Abou-Zaid M."/>
            <person name="de Vries R.P."/>
            <person name="Igarashi K."/>
            <person name="Yadav J.S."/>
            <person name="Grigoriev I.V."/>
            <person name="Master E.R."/>
        </authorList>
    </citation>
    <scope>NUCLEOTIDE SEQUENCE [LARGE SCALE GENOMIC DNA]</scope>
    <source>
        <strain evidence="2 3">HHB-10118-sp</strain>
    </source>
</reference>
<protein>
    <submittedName>
        <fullName evidence="2">Uncharacterized protein</fullName>
    </submittedName>
</protein>
<accession>K5WLE4</accession>
<evidence type="ECO:0000313" key="3">
    <source>
        <dbReference type="Proteomes" id="UP000008370"/>
    </source>
</evidence>
<evidence type="ECO:0000313" key="2">
    <source>
        <dbReference type="EMBL" id="EKM60004.1"/>
    </source>
</evidence>
<feature type="compositionally biased region" description="Low complexity" evidence="1">
    <location>
        <begin position="28"/>
        <end position="40"/>
    </location>
</feature>
<dbReference type="KEGG" id="pco:PHACADRAFT_85695"/>
<feature type="compositionally biased region" description="Basic and acidic residues" evidence="1">
    <location>
        <begin position="281"/>
        <end position="296"/>
    </location>
</feature>
<dbReference type="Proteomes" id="UP000008370">
    <property type="component" value="Unassembled WGS sequence"/>
</dbReference>
<name>K5WLE4_PHACS</name>
<feature type="region of interest" description="Disordered" evidence="1">
    <location>
        <begin position="1"/>
        <end position="45"/>
    </location>
</feature>
<feature type="region of interest" description="Disordered" evidence="1">
    <location>
        <begin position="223"/>
        <end position="444"/>
    </location>
</feature>
<feature type="compositionally biased region" description="Polar residues" evidence="1">
    <location>
        <begin position="16"/>
        <end position="27"/>
    </location>
</feature>
<dbReference type="RefSeq" id="XP_007392552.1">
    <property type="nucleotide sequence ID" value="XM_007392490.1"/>
</dbReference>
<organism evidence="2 3">
    <name type="scientific">Phanerochaete carnosa (strain HHB-10118-sp)</name>
    <name type="common">White-rot fungus</name>
    <name type="synonym">Peniophora carnosa</name>
    <dbReference type="NCBI Taxonomy" id="650164"/>
    <lineage>
        <taxon>Eukaryota</taxon>
        <taxon>Fungi</taxon>
        <taxon>Dikarya</taxon>
        <taxon>Basidiomycota</taxon>
        <taxon>Agaricomycotina</taxon>
        <taxon>Agaricomycetes</taxon>
        <taxon>Polyporales</taxon>
        <taxon>Phanerochaetaceae</taxon>
        <taxon>Phanerochaete</taxon>
    </lineage>
</organism>
<dbReference type="GeneID" id="18920506"/>
<dbReference type="InParanoid" id="K5WLE4"/>
<dbReference type="AlphaFoldDB" id="K5WLE4"/>
<dbReference type="EMBL" id="JH930469">
    <property type="protein sequence ID" value="EKM60004.1"/>
    <property type="molecule type" value="Genomic_DNA"/>
</dbReference>